<dbReference type="Proteomes" id="UP000071859">
    <property type="component" value="Unassembled WGS sequence"/>
</dbReference>
<protein>
    <submittedName>
        <fullName evidence="7">OmpA/MotB domain-containing protein</fullName>
    </submittedName>
</protein>
<dbReference type="RefSeq" id="WP_063958952.1">
    <property type="nucleotide sequence ID" value="NZ_FCOX02000005.1"/>
</dbReference>
<keyword evidence="2 4" id="KW-0472">Membrane</keyword>
<gene>
    <name evidence="7" type="ORF">AWB78_01469</name>
</gene>
<dbReference type="InterPro" id="IPR006665">
    <property type="entry name" value="OmpA-like"/>
</dbReference>
<dbReference type="PANTHER" id="PTHR30329">
    <property type="entry name" value="STATOR ELEMENT OF FLAGELLAR MOTOR COMPLEX"/>
    <property type="match status" value="1"/>
</dbReference>
<keyword evidence="3" id="KW-0998">Cell outer membrane</keyword>
<proteinExistence type="predicted"/>
<evidence type="ECO:0000256" key="4">
    <source>
        <dbReference type="PROSITE-ProRule" id="PRU00473"/>
    </source>
</evidence>
<dbReference type="Gene3D" id="3.30.1330.60">
    <property type="entry name" value="OmpA-like domain"/>
    <property type="match status" value="1"/>
</dbReference>
<dbReference type="GO" id="GO:0009279">
    <property type="term" value="C:cell outer membrane"/>
    <property type="evidence" value="ECO:0007669"/>
    <property type="project" value="UniProtKB-SubCell"/>
</dbReference>
<dbReference type="EMBL" id="FCOX02000005">
    <property type="protein sequence ID" value="SAK55384.1"/>
    <property type="molecule type" value="Genomic_DNA"/>
</dbReference>
<dbReference type="OrthoDB" id="9782229at2"/>
<comment type="subcellular location">
    <subcellularLocation>
        <location evidence="1">Cell outer membrane</location>
    </subcellularLocation>
</comment>
<evidence type="ECO:0000256" key="2">
    <source>
        <dbReference type="ARBA" id="ARBA00023136"/>
    </source>
</evidence>
<evidence type="ECO:0000313" key="7">
    <source>
        <dbReference type="EMBL" id="SAK55384.1"/>
    </source>
</evidence>
<accession>A0A158AC20</accession>
<organism evidence="7 8">
    <name type="scientific">Caballeronia calidae</name>
    <dbReference type="NCBI Taxonomy" id="1777139"/>
    <lineage>
        <taxon>Bacteria</taxon>
        <taxon>Pseudomonadati</taxon>
        <taxon>Pseudomonadota</taxon>
        <taxon>Betaproteobacteria</taxon>
        <taxon>Burkholderiales</taxon>
        <taxon>Burkholderiaceae</taxon>
        <taxon>Caballeronia</taxon>
    </lineage>
</organism>
<dbReference type="Pfam" id="PF00691">
    <property type="entry name" value="OmpA"/>
    <property type="match status" value="1"/>
</dbReference>
<dbReference type="InterPro" id="IPR006664">
    <property type="entry name" value="OMP_bac"/>
</dbReference>
<dbReference type="CDD" id="cd07185">
    <property type="entry name" value="OmpA_C-like"/>
    <property type="match status" value="1"/>
</dbReference>
<dbReference type="PRINTS" id="PR01023">
    <property type="entry name" value="NAFLGMOTY"/>
</dbReference>
<evidence type="ECO:0000256" key="5">
    <source>
        <dbReference type="SAM" id="MobiDB-lite"/>
    </source>
</evidence>
<keyword evidence="8" id="KW-1185">Reference proteome</keyword>
<feature type="domain" description="OmpA-like" evidence="6">
    <location>
        <begin position="119"/>
        <end position="234"/>
    </location>
</feature>
<reference evidence="7" key="1">
    <citation type="submission" date="2016-01" db="EMBL/GenBank/DDBJ databases">
        <authorList>
            <person name="Peeters C."/>
        </authorList>
    </citation>
    <scope>NUCLEOTIDE SEQUENCE</scope>
    <source>
        <strain evidence="7">LMG 29321</strain>
    </source>
</reference>
<dbReference type="SUPFAM" id="SSF103088">
    <property type="entry name" value="OmpA-like"/>
    <property type="match status" value="1"/>
</dbReference>
<feature type="region of interest" description="Disordered" evidence="5">
    <location>
        <begin position="203"/>
        <end position="234"/>
    </location>
</feature>
<sequence length="234" mass="24536">MFTKTLAISLIAVAALVGCSSTTGPTFNISEIQTSTGQKAYRAECYGLFENGSACMAAVQKTCGNQNVNVLQHVDGTNRPNDPREVVFNCATSVAPVPPAAPVAPAPEPQPAAAVVPATAPRKVSLDEKTNFAFDSAALTPKAKSILNKLVAESKGTKFASVTVQGFTDSTGPEAYNVDLSERRAQSVLDYLKGHGLNSDSFATKGYGKSRPVASNATNEGRAENRRVEVTLTP</sequence>
<comment type="caution">
    <text evidence="7">The sequence shown here is derived from an EMBL/GenBank/DDBJ whole genome shotgun (WGS) entry which is preliminary data.</text>
</comment>
<feature type="compositionally biased region" description="Basic and acidic residues" evidence="5">
    <location>
        <begin position="221"/>
        <end position="234"/>
    </location>
</feature>
<dbReference type="InterPro" id="IPR036737">
    <property type="entry name" value="OmpA-like_sf"/>
</dbReference>
<evidence type="ECO:0000256" key="3">
    <source>
        <dbReference type="ARBA" id="ARBA00023237"/>
    </source>
</evidence>
<dbReference type="AlphaFoldDB" id="A0A158AC20"/>
<evidence type="ECO:0000259" key="6">
    <source>
        <dbReference type="PROSITE" id="PS51123"/>
    </source>
</evidence>
<dbReference type="PROSITE" id="PS51257">
    <property type="entry name" value="PROKAR_LIPOPROTEIN"/>
    <property type="match status" value="1"/>
</dbReference>
<dbReference type="InterPro" id="IPR050330">
    <property type="entry name" value="Bact_OuterMem_StrucFunc"/>
</dbReference>
<evidence type="ECO:0000313" key="8">
    <source>
        <dbReference type="Proteomes" id="UP000071859"/>
    </source>
</evidence>
<dbReference type="PANTHER" id="PTHR30329:SF21">
    <property type="entry name" value="LIPOPROTEIN YIAD-RELATED"/>
    <property type="match status" value="1"/>
</dbReference>
<evidence type="ECO:0000256" key="1">
    <source>
        <dbReference type="ARBA" id="ARBA00004442"/>
    </source>
</evidence>
<dbReference type="PRINTS" id="PR01021">
    <property type="entry name" value="OMPADOMAIN"/>
</dbReference>
<dbReference type="PROSITE" id="PS51123">
    <property type="entry name" value="OMPA_2"/>
    <property type="match status" value="1"/>
</dbReference>
<name>A0A158AC20_9BURK</name>